<organism evidence="2 3">
    <name type="scientific">Candidatus Egerieimonas intestinavium</name>
    <dbReference type="NCBI Taxonomy" id="2840777"/>
    <lineage>
        <taxon>Bacteria</taxon>
        <taxon>Bacillati</taxon>
        <taxon>Bacillota</taxon>
        <taxon>Clostridia</taxon>
        <taxon>Lachnospirales</taxon>
        <taxon>Lachnospiraceae</taxon>
        <taxon>Lachnospiraceae incertae sedis</taxon>
        <taxon>Candidatus Egerieimonas</taxon>
    </lineage>
</organism>
<dbReference type="InterPro" id="IPR029058">
    <property type="entry name" value="AB_hydrolase_fold"/>
</dbReference>
<feature type="domain" description="AB hydrolase-1" evidence="1">
    <location>
        <begin position="5"/>
        <end position="199"/>
    </location>
</feature>
<protein>
    <submittedName>
        <fullName evidence="2">Alpha/beta hydrolase</fullName>
    </submittedName>
</protein>
<proteinExistence type="predicted"/>
<reference evidence="2" key="2">
    <citation type="journal article" date="2021" name="PeerJ">
        <title>Extensive microbial diversity within the chicken gut microbiome revealed by metagenomics and culture.</title>
        <authorList>
            <person name="Gilroy R."/>
            <person name="Ravi A."/>
            <person name="Getino M."/>
            <person name="Pursley I."/>
            <person name="Horton D.L."/>
            <person name="Alikhan N.F."/>
            <person name="Baker D."/>
            <person name="Gharbi K."/>
            <person name="Hall N."/>
            <person name="Watson M."/>
            <person name="Adriaenssens E.M."/>
            <person name="Foster-Nyarko E."/>
            <person name="Jarju S."/>
            <person name="Secka A."/>
            <person name="Antonio M."/>
            <person name="Oren A."/>
            <person name="Chaudhuri R.R."/>
            <person name="La Ragione R."/>
            <person name="Hildebrand F."/>
            <person name="Pallen M.J."/>
        </authorList>
    </citation>
    <scope>NUCLEOTIDE SEQUENCE</scope>
    <source>
        <strain evidence="2">ChiSxjej1B13-7041</strain>
    </source>
</reference>
<dbReference type="Gene3D" id="3.40.50.1820">
    <property type="entry name" value="alpha/beta hydrolase"/>
    <property type="match status" value="2"/>
</dbReference>
<evidence type="ECO:0000313" key="3">
    <source>
        <dbReference type="Proteomes" id="UP000886841"/>
    </source>
</evidence>
<comment type="caution">
    <text evidence="2">The sequence shown here is derived from an EMBL/GenBank/DDBJ whole genome shotgun (WGS) entry which is preliminary data.</text>
</comment>
<dbReference type="Pfam" id="PF12697">
    <property type="entry name" value="Abhydrolase_6"/>
    <property type="match status" value="1"/>
</dbReference>
<dbReference type="Proteomes" id="UP000886841">
    <property type="component" value="Unassembled WGS sequence"/>
</dbReference>
<gene>
    <name evidence="2" type="ORF">IAB98_12075</name>
</gene>
<sequence>MQKTILIHGSGHKASSWQKTISFLDHQEDSLCPDLSAILNGREASFPNLRAAFAQYCAQADGPIHLCGLSLGGILALDYALDYPENVKTLVLIGTPHKVPKFAFALQNVVFRFLPKSTFASMAFDKGDTFALGNTMKDLDFSGRLEEIRCPTLILCGEKDGANLKSARFLAGHIPGAELQVIGNTGHVVNEENPKALAERLNEFYRRHL</sequence>
<evidence type="ECO:0000259" key="1">
    <source>
        <dbReference type="Pfam" id="PF12697"/>
    </source>
</evidence>
<dbReference type="PANTHER" id="PTHR43689:SF8">
    <property type="entry name" value="ALPHA_BETA-HYDROLASES SUPERFAMILY PROTEIN"/>
    <property type="match status" value="1"/>
</dbReference>
<keyword evidence="2" id="KW-0378">Hydrolase</keyword>
<dbReference type="GO" id="GO:0016787">
    <property type="term" value="F:hydrolase activity"/>
    <property type="evidence" value="ECO:0007669"/>
    <property type="project" value="UniProtKB-KW"/>
</dbReference>
<dbReference type="EMBL" id="DVHU01000107">
    <property type="protein sequence ID" value="HIR94145.1"/>
    <property type="molecule type" value="Genomic_DNA"/>
</dbReference>
<dbReference type="SUPFAM" id="SSF53474">
    <property type="entry name" value="alpha/beta-Hydrolases"/>
    <property type="match status" value="1"/>
</dbReference>
<evidence type="ECO:0000313" key="2">
    <source>
        <dbReference type="EMBL" id="HIR94145.1"/>
    </source>
</evidence>
<dbReference type="AlphaFoldDB" id="A0A9D1ELA1"/>
<accession>A0A9D1ELA1</accession>
<reference evidence="2" key="1">
    <citation type="submission" date="2020-10" db="EMBL/GenBank/DDBJ databases">
        <authorList>
            <person name="Gilroy R."/>
        </authorList>
    </citation>
    <scope>NUCLEOTIDE SEQUENCE</scope>
    <source>
        <strain evidence="2">ChiSxjej1B13-7041</strain>
    </source>
</reference>
<dbReference type="InterPro" id="IPR000073">
    <property type="entry name" value="AB_hydrolase_1"/>
</dbReference>
<dbReference type="PANTHER" id="PTHR43689">
    <property type="entry name" value="HYDROLASE"/>
    <property type="match status" value="1"/>
</dbReference>
<name>A0A9D1ELA1_9FIRM</name>